<comment type="caution">
    <text evidence="1">The sequence shown here is derived from an EMBL/GenBank/DDBJ whole genome shotgun (WGS) entry which is preliminary data.</text>
</comment>
<evidence type="ECO:0000313" key="2">
    <source>
        <dbReference type="Proteomes" id="UP000593577"/>
    </source>
</evidence>
<reference evidence="1 2" key="1">
    <citation type="journal article" date="2019" name="Genome Biol. Evol.">
        <title>Insights into the evolution of the New World diploid cottons (Gossypium, subgenus Houzingenia) based on genome sequencing.</title>
        <authorList>
            <person name="Grover C.E."/>
            <person name="Arick M.A. 2nd"/>
            <person name="Thrash A."/>
            <person name="Conover J.L."/>
            <person name="Sanders W.S."/>
            <person name="Peterson D.G."/>
            <person name="Frelichowski J.E."/>
            <person name="Scheffler J.A."/>
            <person name="Scheffler B.E."/>
            <person name="Wendel J.F."/>
        </authorList>
    </citation>
    <scope>NUCLEOTIDE SEQUENCE [LARGE SCALE GENOMIC DNA]</scope>
    <source>
        <strain evidence="1">185</strain>
        <tissue evidence="1">Leaf</tissue>
    </source>
</reference>
<dbReference type="AlphaFoldDB" id="A0A7J8YT50"/>
<keyword evidence="2" id="KW-1185">Reference proteome</keyword>
<gene>
    <name evidence="1" type="ORF">Goari_020453</name>
</gene>
<dbReference type="Proteomes" id="UP000593577">
    <property type="component" value="Unassembled WGS sequence"/>
</dbReference>
<evidence type="ECO:0000313" key="1">
    <source>
        <dbReference type="EMBL" id="MBA0702264.1"/>
    </source>
</evidence>
<name>A0A7J8YT50_GOSAI</name>
<protein>
    <submittedName>
        <fullName evidence="1">Uncharacterized protein</fullName>
    </submittedName>
</protein>
<accession>A0A7J8YT50</accession>
<proteinExistence type="predicted"/>
<dbReference type="EMBL" id="JABFAA010350129">
    <property type="protein sequence ID" value="MBA0702264.1"/>
    <property type="molecule type" value="Genomic_DNA"/>
</dbReference>
<organism evidence="1 2">
    <name type="scientific">Gossypium aridum</name>
    <name type="common">American cotton</name>
    <name type="synonym">Erioxylum aridum</name>
    <dbReference type="NCBI Taxonomy" id="34290"/>
    <lineage>
        <taxon>Eukaryota</taxon>
        <taxon>Viridiplantae</taxon>
        <taxon>Streptophyta</taxon>
        <taxon>Embryophyta</taxon>
        <taxon>Tracheophyta</taxon>
        <taxon>Spermatophyta</taxon>
        <taxon>Magnoliopsida</taxon>
        <taxon>eudicotyledons</taxon>
        <taxon>Gunneridae</taxon>
        <taxon>Pentapetalae</taxon>
        <taxon>rosids</taxon>
        <taxon>malvids</taxon>
        <taxon>Malvales</taxon>
        <taxon>Malvaceae</taxon>
        <taxon>Malvoideae</taxon>
        <taxon>Gossypium</taxon>
    </lineage>
</organism>
<sequence>MTILHLRLRRKHMQDFKQQD</sequence>